<evidence type="ECO:0000256" key="2">
    <source>
        <dbReference type="ARBA" id="ARBA00022598"/>
    </source>
</evidence>
<evidence type="ECO:0000313" key="5">
    <source>
        <dbReference type="EMBL" id="PMP85026.1"/>
    </source>
</evidence>
<keyword evidence="4" id="KW-0067">ATP-binding</keyword>
<keyword evidence="3" id="KW-0547">Nucleotide-binding</keyword>
<organism evidence="5 6">
    <name type="scientific">Chloroflexus aggregans</name>
    <dbReference type="NCBI Taxonomy" id="152260"/>
    <lineage>
        <taxon>Bacteria</taxon>
        <taxon>Bacillati</taxon>
        <taxon>Chloroflexota</taxon>
        <taxon>Chloroflexia</taxon>
        <taxon>Chloroflexales</taxon>
        <taxon>Chloroflexineae</taxon>
        <taxon>Chloroflexaceae</taxon>
        <taxon>Chloroflexus</taxon>
    </lineage>
</organism>
<name>A0A2J6XBI2_9CHLR</name>
<gene>
    <name evidence="5" type="ORF">C0184_02880</name>
</gene>
<keyword evidence="2 5" id="KW-0436">Ligase</keyword>
<protein>
    <submittedName>
        <fullName evidence="5">UDP-N-acetylmuramoyl-L-alanine--D-glutamate ligase</fullName>
    </submittedName>
</protein>
<dbReference type="GO" id="GO:0008360">
    <property type="term" value="P:regulation of cell shape"/>
    <property type="evidence" value="ECO:0007669"/>
    <property type="project" value="InterPro"/>
</dbReference>
<keyword evidence="1" id="KW-0963">Cytoplasm</keyword>
<reference evidence="5 6" key="1">
    <citation type="submission" date="2018-01" db="EMBL/GenBank/DDBJ databases">
        <title>Metagenomic assembled genomes from two thermal pools in the Uzon Caldera, Kamchatka, Russia.</title>
        <authorList>
            <person name="Wilkins L."/>
            <person name="Ettinger C."/>
        </authorList>
    </citation>
    <scope>NUCLEOTIDE SEQUENCE [LARGE SCALE GENOMIC DNA]</scope>
    <source>
        <strain evidence="5">ZAV-02</strain>
    </source>
</reference>
<dbReference type="GO" id="GO:0005737">
    <property type="term" value="C:cytoplasm"/>
    <property type="evidence" value="ECO:0007669"/>
    <property type="project" value="InterPro"/>
</dbReference>
<dbReference type="PANTHER" id="PTHR43692:SF1">
    <property type="entry name" value="UDP-N-ACETYLMURAMOYLALANINE--D-GLUTAMATE LIGASE"/>
    <property type="match status" value="1"/>
</dbReference>
<dbReference type="GO" id="GO:0051301">
    <property type="term" value="P:cell division"/>
    <property type="evidence" value="ECO:0007669"/>
    <property type="project" value="InterPro"/>
</dbReference>
<dbReference type="GO" id="GO:0008764">
    <property type="term" value="F:UDP-N-acetylmuramoylalanine-D-glutamate ligase activity"/>
    <property type="evidence" value="ECO:0007669"/>
    <property type="project" value="InterPro"/>
</dbReference>
<sequence length="63" mass="6730">LPVHGPFDNLSTAVQAARRLAQPGGAVLLSPGCASFGMFRNEFHRGEAFRRIVRELAAAHAGE</sequence>
<dbReference type="AlphaFoldDB" id="A0A2J6XBI2"/>
<dbReference type="Gene3D" id="3.90.190.20">
    <property type="entry name" value="Mur ligase, C-terminal domain"/>
    <property type="match status" value="1"/>
</dbReference>
<evidence type="ECO:0000256" key="1">
    <source>
        <dbReference type="ARBA" id="ARBA00022490"/>
    </source>
</evidence>
<dbReference type="EMBL" id="PNIQ01000194">
    <property type="protein sequence ID" value="PMP85026.1"/>
    <property type="molecule type" value="Genomic_DNA"/>
</dbReference>
<dbReference type="InterPro" id="IPR005762">
    <property type="entry name" value="MurD"/>
</dbReference>
<dbReference type="PANTHER" id="PTHR43692">
    <property type="entry name" value="UDP-N-ACETYLMURAMOYLALANINE--D-GLUTAMATE LIGASE"/>
    <property type="match status" value="1"/>
</dbReference>
<dbReference type="Proteomes" id="UP000243376">
    <property type="component" value="Unassembled WGS sequence"/>
</dbReference>
<accession>A0A2J6XBI2</accession>
<dbReference type="SUPFAM" id="SSF53244">
    <property type="entry name" value="MurD-like peptide ligases, peptide-binding domain"/>
    <property type="match status" value="1"/>
</dbReference>
<comment type="caution">
    <text evidence="5">The sequence shown here is derived from an EMBL/GenBank/DDBJ whole genome shotgun (WGS) entry which is preliminary data.</text>
</comment>
<evidence type="ECO:0000256" key="4">
    <source>
        <dbReference type="ARBA" id="ARBA00022840"/>
    </source>
</evidence>
<proteinExistence type="predicted"/>
<evidence type="ECO:0000313" key="6">
    <source>
        <dbReference type="Proteomes" id="UP000243376"/>
    </source>
</evidence>
<evidence type="ECO:0000256" key="3">
    <source>
        <dbReference type="ARBA" id="ARBA00022741"/>
    </source>
</evidence>
<dbReference type="GO" id="GO:0005524">
    <property type="term" value="F:ATP binding"/>
    <property type="evidence" value="ECO:0007669"/>
    <property type="project" value="UniProtKB-KW"/>
</dbReference>
<dbReference type="InterPro" id="IPR036615">
    <property type="entry name" value="Mur_ligase_C_dom_sf"/>
</dbReference>
<feature type="non-terminal residue" evidence="5">
    <location>
        <position position="1"/>
    </location>
</feature>